<evidence type="ECO:0000313" key="3">
    <source>
        <dbReference type="EMBL" id="KAG6372318.1"/>
    </source>
</evidence>
<gene>
    <name evidence="3" type="ORF">JVT61DRAFT_7758</name>
</gene>
<dbReference type="InterPro" id="IPR015940">
    <property type="entry name" value="UBA"/>
</dbReference>
<name>A0A8I3A6S7_9AGAM</name>
<proteinExistence type="predicted"/>
<dbReference type="CDD" id="cd14297">
    <property type="entry name" value="UBA2_spUBP14_like"/>
    <property type="match status" value="1"/>
</dbReference>
<dbReference type="InterPro" id="IPR011989">
    <property type="entry name" value="ARM-like"/>
</dbReference>
<dbReference type="Gene3D" id="1.10.8.10">
    <property type="entry name" value="DNA helicase RuvA subunit, C-terminal domain"/>
    <property type="match status" value="1"/>
</dbReference>
<dbReference type="InterPro" id="IPR010309">
    <property type="entry name" value="E3_Ub_ligase_DUF908"/>
</dbReference>
<accession>A0A8I3A6S7</accession>
<comment type="caution">
    <text evidence="3">The sequence shown here is derived from an EMBL/GenBank/DDBJ whole genome shotgun (WGS) entry which is preliminary data.</text>
</comment>
<feature type="compositionally biased region" description="Low complexity" evidence="1">
    <location>
        <begin position="1303"/>
        <end position="1320"/>
    </location>
</feature>
<evidence type="ECO:0000256" key="1">
    <source>
        <dbReference type="SAM" id="MobiDB-lite"/>
    </source>
</evidence>
<dbReference type="Pfam" id="PF06025">
    <property type="entry name" value="DUF913"/>
    <property type="match status" value="1"/>
</dbReference>
<feature type="compositionally biased region" description="Polar residues" evidence="1">
    <location>
        <begin position="1695"/>
        <end position="1721"/>
    </location>
</feature>
<evidence type="ECO:0000259" key="2">
    <source>
        <dbReference type="PROSITE" id="PS50030"/>
    </source>
</evidence>
<feature type="region of interest" description="Disordered" evidence="1">
    <location>
        <begin position="1636"/>
        <end position="1669"/>
    </location>
</feature>
<dbReference type="SMART" id="SM00165">
    <property type="entry name" value="UBA"/>
    <property type="match status" value="1"/>
</dbReference>
<dbReference type="Gene3D" id="1.25.10.10">
    <property type="entry name" value="Leucine-rich Repeat Variant"/>
    <property type="match status" value="1"/>
</dbReference>
<keyword evidence="4" id="KW-1185">Reference proteome</keyword>
<feature type="compositionally biased region" description="Basic and acidic residues" evidence="1">
    <location>
        <begin position="689"/>
        <end position="702"/>
    </location>
</feature>
<feature type="region of interest" description="Disordered" evidence="1">
    <location>
        <begin position="1254"/>
        <end position="1324"/>
    </location>
</feature>
<dbReference type="SUPFAM" id="SSF46934">
    <property type="entry name" value="UBA-like"/>
    <property type="match status" value="1"/>
</dbReference>
<feature type="compositionally biased region" description="Polar residues" evidence="1">
    <location>
        <begin position="1646"/>
        <end position="1661"/>
    </location>
</feature>
<dbReference type="SUPFAM" id="SSF48371">
    <property type="entry name" value="ARM repeat"/>
    <property type="match status" value="1"/>
</dbReference>
<feature type="domain" description="UBA" evidence="2">
    <location>
        <begin position="1216"/>
        <end position="1256"/>
    </location>
</feature>
<organism evidence="3 4">
    <name type="scientific">Boletus reticuloceps</name>
    <dbReference type="NCBI Taxonomy" id="495285"/>
    <lineage>
        <taxon>Eukaryota</taxon>
        <taxon>Fungi</taxon>
        <taxon>Dikarya</taxon>
        <taxon>Basidiomycota</taxon>
        <taxon>Agaricomycotina</taxon>
        <taxon>Agaricomycetes</taxon>
        <taxon>Agaricomycetidae</taxon>
        <taxon>Boletales</taxon>
        <taxon>Boletineae</taxon>
        <taxon>Boletaceae</taxon>
        <taxon>Boletoideae</taxon>
        <taxon>Boletus</taxon>
    </lineage>
</organism>
<dbReference type="Proteomes" id="UP000683000">
    <property type="component" value="Unassembled WGS sequence"/>
</dbReference>
<sequence length="1786" mass="196896">MKISQKSKRAAQPHPQVAELILKLVNTSNDDVADVLASIETWKWPRSDLNCWIKVLDKFDAILEEAIRDYDIDKLQLNVFTPATKQTISAILRFERLLLENSTNRKTFNSYDRLTSLLSTSDLDVLVLALNLLLRPAQQYSAQPAVSTALNISTPRLLSLSKRRHPPWRGSRRKFRVLQDRLQEKEQKSEDEPPATPRKPTLLPGSITIHVDEETLKKKDAMGILADILEVHSLSGDDKYELLCRMRVAKALVTGNEVIREKLLVVRLLAIAIYGHTHSENQAASSLFLYEPDLTTHIAELLQLDRGISSAVQTAAIAALDSIARYRGRIQEVLGAINAGVNHGILMSLLRKTILESFVTYLAQHAGGGNMIVGAGLVPLLVQMIENKLAQRLQMVSKAMQLVDNVLYGYSNAFQLFSNARGVDVLVERIQHEIDYDITMYGDEARSRDIFGSWGELPVARAAILKHTLRSVHRMMQSTGTSEGLRGLIDSTLLQSIKKIIEYRGLFGPSVLPLAMNIMATFVHNEPTSLPTIQEAGLPEVFYKAIETGVEPVIEVIQAIPNAIGALCLNQAGQDQLSARPSIIPGIFSIFTSERHLKVLRDKENAVLIGTSIDELIRHHPSLKTPVFDAVKSVFSKIEDLGNTFVIPEDKKEWYGLLPVQPSEETGAAMQGIESEGKESGDDPSLASDSHDEVSGEDPATLRDHDNNVVMFIDVIFPRRAFPTSQHCKDFIRNADGLDRIGRLTGLSCLPYDYANSVSSDSIVQVIRTMAEIGPNEALFYLSKLVGTSLAETEEFWKELPSESKLAPLLEVTDDQLSKVNQHFRNLVALHIRVTLMADVFSTTGYAHGRSAVGLLQTLMSDPPKVVMDLGALHRASIWENILFKAHIASKGIELGISGHGSPLERSPSHISVSLPEPTSFGVVANGVAADSSGARSPTSVLPLKKETPVDKNAKALKHLTHGLPSALAPFFQSIVKLFYARRNPDLVQKKQILSASDVIASIMINHLKAEISGDKLYRLDYYSVLIGLMTVLLVDERTVQNTLHTVLLLSFQRAGGLETIFDICSIFLDSIESVTNIRPEERSELMVQELVHAQGGLKVALHLLYPLISSKALFESGQTILVMTRDKKDTDAEYFEPHHFLVRLRLASVPVLQRIWESSWLRSTPLTLVKPVVQLVLELTAAENEELKGEPPVEGIPGAGSAIGIAAGLHMRNTGPDENRIRQLIDMGFPRSAAERALARTHNNLTAATDLLLSHPFPFPPDPEPESDAQQNEVGGGSEQPAERTGEDADESTIRDAEMVSEEAASSAPPDAAVTPASSEQGKSLEELRQELNIVREPLKASLTRQALLLVDEHPSLIFEVHKAFLRPSPDLQELSIRSLIDDIKEYSPGALDVQEEPLATRCRLLALVLSECPTLEPSIGRNLMDCLLALLLSNSSTTEPDHSTPKWLASHLLVTEALLNIGDQPIPIVLPKEGDPIVPQDLKLGPPYPDARSIVFDFCIRLLALPNLPRDEFLAALRLLVVLSRDHNIASKLVKRDAISLVFKHLKVHGGAGSYSYIAIILRHVAEDLHILQGTMRQEIKRFLSQPRTRIVDVSSFVRNCSAVALRNPESFIEVIQSICQLQQPYSTIHHISLKPDVAGDGPPSSQESQKQTDMQVDSPTDVPRAPSDEALESVVHFLISELMSTYKPPDGSTDTVPQLNKQQPVSSVPGEQSSTQTPLAHPDTRASKSDTLTVASLCNAFLNFYSPTTHASFHFCHTTLRNNANSRRRKMEVQSSSSTILPL</sequence>
<evidence type="ECO:0000313" key="4">
    <source>
        <dbReference type="Proteomes" id="UP000683000"/>
    </source>
</evidence>
<reference evidence="3" key="1">
    <citation type="submission" date="2021-03" db="EMBL/GenBank/DDBJ databases">
        <title>Evolutionary innovations through gain and loss of genes in the ectomycorrhizal Boletales.</title>
        <authorList>
            <person name="Wu G."/>
            <person name="Miyauchi S."/>
            <person name="Morin E."/>
            <person name="Yang Z.-L."/>
            <person name="Xu J."/>
            <person name="Martin F.M."/>
        </authorList>
    </citation>
    <scope>NUCLEOTIDE SEQUENCE</scope>
    <source>
        <strain evidence="3">BR01</strain>
    </source>
</reference>
<dbReference type="OrthoDB" id="8068875at2759"/>
<dbReference type="EMBL" id="JAGFBS010000028">
    <property type="protein sequence ID" value="KAG6372318.1"/>
    <property type="molecule type" value="Genomic_DNA"/>
</dbReference>
<dbReference type="InterPro" id="IPR009060">
    <property type="entry name" value="UBA-like_sf"/>
</dbReference>
<feature type="compositionally biased region" description="Basic and acidic residues" evidence="1">
    <location>
        <begin position="1282"/>
        <end position="1299"/>
    </location>
</feature>
<dbReference type="PROSITE" id="PS50030">
    <property type="entry name" value="UBA"/>
    <property type="match status" value="1"/>
</dbReference>
<dbReference type="InterPro" id="IPR010314">
    <property type="entry name" value="E3_Ub_ligase_DUF913"/>
</dbReference>
<feature type="region of interest" description="Disordered" evidence="1">
    <location>
        <begin position="183"/>
        <end position="204"/>
    </location>
</feature>
<feature type="region of interest" description="Disordered" evidence="1">
    <location>
        <begin position="665"/>
        <end position="702"/>
    </location>
</feature>
<dbReference type="Pfam" id="PF06012">
    <property type="entry name" value="DUF908"/>
    <property type="match status" value="2"/>
</dbReference>
<protein>
    <recommendedName>
        <fullName evidence="2">UBA domain-containing protein</fullName>
    </recommendedName>
</protein>
<dbReference type="Pfam" id="PF22562">
    <property type="entry name" value="UBA_7"/>
    <property type="match status" value="1"/>
</dbReference>
<feature type="region of interest" description="Disordered" evidence="1">
    <location>
        <begin position="1689"/>
        <end position="1730"/>
    </location>
</feature>
<dbReference type="InterPro" id="IPR016024">
    <property type="entry name" value="ARM-type_fold"/>
</dbReference>